<dbReference type="InterPro" id="IPR055431">
    <property type="entry name" value="RsgI_M"/>
</dbReference>
<keyword evidence="3 7" id="KW-0812">Transmembrane</keyword>
<keyword evidence="2" id="KW-1003">Cell membrane</keyword>
<dbReference type="Proteomes" id="UP001185012">
    <property type="component" value="Unassembled WGS sequence"/>
</dbReference>
<feature type="domain" description="RsgI N-terminal anti-sigma" evidence="8">
    <location>
        <begin position="1"/>
        <end position="43"/>
    </location>
</feature>
<gene>
    <name evidence="9" type="ORF">JOE21_002039</name>
</gene>
<sequence length="369" mass="40423">MKRSRRHYVVLTPEGTFLKVPKRVDAEVGQEIAFEEVKKPFLPMALPGKTAMVGGVVAAIVLLAVFLPLLWIPTDAHAETYVYIDLNTSLELGVDKNSQVVEVRAFNPAGEALIQGLDWKGVPINQMVVMVLNRAQEQGYLKPHDRIIVSQVDKQKQDPEVSSKTLDEIKESIGGDPELTQSNVDLYTLPLPDVLKAEAEKTGLSPAKYAVWILAKRNGLDIAVDQLLELSMSEVMEMVDLTPILRNPPSEKEWEEWVKEEKQNEKDQAKSNEDNGDEDLDESDSSPDDSEHEDGDRSEAGQDPDNGETSNSSGNSTKEESKEGSSSSSQPDEDEGESEPTKPESDDSSSDSPSDSESNGSLGPEEGSD</sequence>
<evidence type="ECO:0000256" key="3">
    <source>
        <dbReference type="ARBA" id="ARBA00022692"/>
    </source>
</evidence>
<dbReference type="RefSeq" id="WP_309865401.1">
    <property type="nucleotide sequence ID" value="NZ_JAVDQG010000004.1"/>
</dbReference>
<keyword evidence="4 7" id="KW-1133">Transmembrane helix</keyword>
<keyword evidence="5 7" id="KW-0472">Membrane</keyword>
<feature type="compositionally biased region" description="Acidic residues" evidence="6">
    <location>
        <begin position="274"/>
        <end position="293"/>
    </location>
</feature>
<evidence type="ECO:0000256" key="2">
    <source>
        <dbReference type="ARBA" id="ARBA00022475"/>
    </source>
</evidence>
<evidence type="ECO:0000313" key="10">
    <source>
        <dbReference type="Proteomes" id="UP001185012"/>
    </source>
</evidence>
<dbReference type="EMBL" id="JAVDQG010000004">
    <property type="protein sequence ID" value="MDR6226033.1"/>
    <property type="molecule type" value="Genomic_DNA"/>
</dbReference>
<feature type="compositionally biased region" description="Low complexity" evidence="6">
    <location>
        <begin position="307"/>
        <end position="316"/>
    </location>
</feature>
<comment type="subcellular location">
    <subcellularLocation>
        <location evidence="1">Cell membrane</location>
        <topology evidence="1">Single-pass membrane protein</topology>
    </subcellularLocation>
</comment>
<reference evidence="9 10" key="1">
    <citation type="submission" date="2023-07" db="EMBL/GenBank/DDBJ databases">
        <title>Genomic Encyclopedia of Type Strains, Phase IV (KMG-IV): sequencing the most valuable type-strain genomes for metagenomic binning, comparative biology and taxonomic classification.</title>
        <authorList>
            <person name="Goeker M."/>
        </authorList>
    </citation>
    <scope>NUCLEOTIDE SEQUENCE [LARGE SCALE GENOMIC DNA]</scope>
    <source>
        <strain evidence="9 10">DSM 45903</strain>
    </source>
</reference>
<dbReference type="PROSITE" id="PS51849">
    <property type="entry name" value="RSGI_N"/>
    <property type="match status" value="1"/>
</dbReference>
<keyword evidence="10" id="KW-1185">Reference proteome</keyword>
<dbReference type="Pfam" id="PF12791">
    <property type="entry name" value="RsgI_N"/>
    <property type="match status" value="1"/>
</dbReference>
<feature type="transmembrane region" description="Helical" evidence="7">
    <location>
        <begin position="51"/>
        <end position="72"/>
    </location>
</feature>
<dbReference type="InterPro" id="IPR024449">
    <property type="entry name" value="Anti-sigma_RsgI_N"/>
</dbReference>
<protein>
    <recommendedName>
        <fullName evidence="8">RsgI N-terminal anti-sigma domain-containing protein</fullName>
    </recommendedName>
</protein>
<dbReference type="Pfam" id="PF23750">
    <property type="entry name" value="RsgI_M"/>
    <property type="match status" value="1"/>
</dbReference>
<evidence type="ECO:0000256" key="4">
    <source>
        <dbReference type="ARBA" id="ARBA00022989"/>
    </source>
</evidence>
<accession>A0ABU1IMM7</accession>
<evidence type="ECO:0000313" key="9">
    <source>
        <dbReference type="EMBL" id="MDR6226033.1"/>
    </source>
</evidence>
<evidence type="ECO:0000256" key="5">
    <source>
        <dbReference type="ARBA" id="ARBA00023136"/>
    </source>
</evidence>
<evidence type="ECO:0000256" key="6">
    <source>
        <dbReference type="SAM" id="MobiDB-lite"/>
    </source>
</evidence>
<feature type="region of interest" description="Disordered" evidence="6">
    <location>
        <begin position="251"/>
        <end position="369"/>
    </location>
</feature>
<evidence type="ECO:0000256" key="7">
    <source>
        <dbReference type="SAM" id="Phobius"/>
    </source>
</evidence>
<name>A0ABU1IMM7_9BACL</name>
<evidence type="ECO:0000256" key="1">
    <source>
        <dbReference type="ARBA" id="ARBA00004162"/>
    </source>
</evidence>
<proteinExistence type="predicted"/>
<organism evidence="9 10">
    <name type="scientific">Desmospora profundinema</name>
    <dbReference type="NCBI Taxonomy" id="1571184"/>
    <lineage>
        <taxon>Bacteria</taxon>
        <taxon>Bacillati</taxon>
        <taxon>Bacillota</taxon>
        <taxon>Bacilli</taxon>
        <taxon>Bacillales</taxon>
        <taxon>Thermoactinomycetaceae</taxon>
        <taxon>Desmospora</taxon>
    </lineage>
</organism>
<evidence type="ECO:0000259" key="8">
    <source>
        <dbReference type="PROSITE" id="PS51849"/>
    </source>
</evidence>
<feature type="compositionally biased region" description="Basic and acidic residues" evidence="6">
    <location>
        <begin position="251"/>
        <end position="273"/>
    </location>
</feature>
<comment type="caution">
    <text evidence="9">The sequence shown here is derived from an EMBL/GenBank/DDBJ whole genome shotgun (WGS) entry which is preliminary data.</text>
</comment>